<feature type="chain" id="PRO_5043809620" evidence="2">
    <location>
        <begin position="21"/>
        <end position="117"/>
    </location>
</feature>
<dbReference type="GO" id="GO:0019239">
    <property type="term" value="F:deaminase activity"/>
    <property type="evidence" value="ECO:0007669"/>
    <property type="project" value="TreeGrafter"/>
</dbReference>
<dbReference type="Pfam" id="PF01042">
    <property type="entry name" value="Ribonuc_L-PSP"/>
    <property type="match status" value="1"/>
</dbReference>
<dbReference type="NCBIfam" id="TIGR00004">
    <property type="entry name" value="Rid family detoxifying hydrolase"/>
    <property type="match status" value="1"/>
</dbReference>
<dbReference type="GO" id="GO:0005829">
    <property type="term" value="C:cytosol"/>
    <property type="evidence" value="ECO:0007669"/>
    <property type="project" value="TreeGrafter"/>
</dbReference>
<dbReference type="InterPro" id="IPR019897">
    <property type="entry name" value="RidA_CS"/>
</dbReference>
<evidence type="ECO:0000256" key="2">
    <source>
        <dbReference type="SAM" id="SignalP"/>
    </source>
</evidence>
<comment type="similarity">
    <text evidence="1">Belongs to the RutC family.</text>
</comment>
<dbReference type="InterPro" id="IPR006056">
    <property type="entry name" value="RidA"/>
</dbReference>
<dbReference type="GO" id="GO:0005739">
    <property type="term" value="C:mitochondrion"/>
    <property type="evidence" value="ECO:0007669"/>
    <property type="project" value="TreeGrafter"/>
</dbReference>
<proteinExistence type="inferred from homology"/>
<feature type="signal peptide" evidence="2">
    <location>
        <begin position="1"/>
        <end position="20"/>
    </location>
</feature>
<evidence type="ECO:0000256" key="1">
    <source>
        <dbReference type="ARBA" id="ARBA00010552"/>
    </source>
</evidence>
<dbReference type="SUPFAM" id="SSF55298">
    <property type="entry name" value="YjgF-like"/>
    <property type="match status" value="1"/>
</dbReference>
<dbReference type="Gene3D" id="3.30.1330.40">
    <property type="entry name" value="RutC-like"/>
    <property type="match status" value="1"/>
</dbReference>
<sequence length="117" mass="12742">MHRAHRSLLAGGGSWGLVFASGSIPFVPSTMKLVEGDIQAQTHQAIDNMFAIVKAAGSDKSHILKTTVFLKDMNDFAKVNEVYEARFNPYKPARSAVEVARLPRDVGVEIECVAALK</sequence>
<dbReference type="CDD" id="cd00448">
    <property type="entry name" value="YjgF_YER057c_UK114_family"/>
    <property type="match status" value="1"/>
</dbReference>
<dbReference type="PROSITE" id="PS01094">
    <property type="entry name" value="UPF0076"/>
    <property type="match status" value="1"/>
</dbReference>
<protein>
    <submittedName>
        <fullName evidence="3">Uncharacterized protein</fullName>
    </submittedName>
</protein>
<dbReference type="PANTHER" id="PTHR11803:SF58">
    <property type="entry name" value="PROTEIN HMF1-RELATED"/>
    <property type="match status" value="1"/>
</dbReference>
<dbReference type="Proteomes" id="UP000775213">
    <property type="component" value="Unassembled WGS sequence"/>
</dbReference>
<keyword evidence="2" id="KW-0732">Signal</keyword>
<evidence type="ECO:0000313" key="3">
    <source>
        <dbReference type="EMBL" id="KAH0445934.1"/>
    </source>
</evidence>
<dbReference type="EMBL" id="JAGFBR010000315">
    <property type="protein sequence ID" value="KAH0445934.1"/>
    <property type="molecule type" value="Genomic_DNA"/>
</dbReference>
<dbReference type="InterPro" id="IPR035959">
    <property type="entry name" value="RutC-like_sf"/>
</dbReference>
<organism evidence="3 4">
    <name type="scientific">Dendrobium chrysotoxum</name>
    <name type="common">Orchid</name>
    <dbReference type="NCBI Taxonomy" id="161865"/>
    <lineage>
        <taxon>Eukaryota</taxon>
        <taxon>Viridiplantae</taxon>
        <taxon>Streptophyta</taxon>
        <taxon>Embryophyta</taxon>
        <taxon>Tracheophyta</taxon>
        <taxon>Spermatophyta</taxon>
        <taxon>Magnoliopsida</taxon>
        <taxon>Liliopsida</taxon>
        <taxon>Asparagales</taxon>
        <taxon>Orchidaceae</taxon>
        <taxon>Epidendroideae</taxon>
        <taxon>Malaxideae</taxon>
        <taxon>Dendrobiinae</taxon>
        <taxon>Dendrobium</taxon>
    </lineage>
</organism>
<gene>
    <name evidence="3" type="ORF">IEQ34_025234</name>
</gene>
<dbReference type="PANTHER" id="PTHR11803">
    <property type="entry name" value="2-IMINOBUTANOATE/2-IMINOPROPANOATE DEAMINASE RIDA"/>
    <property type="match status" value="1"/>
</dbReference>
<keyword evidence="4" id="KW-1185">Reference proteome</keyword>
<reference evidence="3 4" key="1">
    <citation type="journal article" date="2021" name="Hortic Res">
        <title>Chromosome-scale assembly of the Dendrobium chrysotoxum genome enhances the understanding of orchid evolution.</title>
        <authorList>
            <person name="Zhang Y."/>
            <person name="Zhang G.Q."/>
            <person name="Zhang D."/>
            <person name="Liu X.D."/>
            <person name="Xu X.Y."/>
            <person name="Sun W.H."/>
            <person name="Yu X."/>
            <person name="Zhu X."/>
            <person name="Wang Z.W."/>
            <person name="Zhao X."/>
            <person name="Zhong W.Y."/>
            <person name="Chen H."/>
            <person name="Yin W.L."/>
            <person name="Huang T."/>
            <person name="Niu S.C."/>
            <person name="Liu Z.J."/>
        </authorList>
    </citation>
    <scope>NUCLEOTIDE SEQUENCE [LARGE SCALE GENOMIC DNA]</scope>
    <source>
        <strain evidence="3">Lindl</strain>
    </source>
</reference>
<dbReference type="InterPro" id="IPR006175">
    <property type="entry name" value="YjgF/YER057c/UK114"/>
</dbReference>
<accession>A0AAV7FJ34</accession>
<comment type="caution">
    <text evidence="3">The sequence shown here is derived from an EMBL/GenBank/DDBJ whole genome shotgun (WGS) entry which is preliminary data.</text>
</comment>
<dbReference type="FunFam" id="3.30.1330.40:FF:000001">
    <property type="entry name" value="L-PSP family endoribonuclease"/>
    <property type="match status" value="1"/>
</dbReference>
<name>A0AAV7FJ34_DENCH</name>
<evidence type="ECO:0000313" key="4">
    <source>
        <dbReference type="Proteomes" id="UP000775213"/>
    </source>
</evidence>
<dbReference type="AlphaFoldDB" id="A0AAV7FJ34"/>